<accession>A0A919TM00</accession>
<dbReference type="Proteomes" id="UP000629619">
    <property type="component" value="Unassembled WGS sequence"/>
</dbReference>
<dbReference type="GO" id="GO:0003824">
    <property type="term" value="F:catalytic activity"/>
    <property type="evidence" value="ECO:0007669"/>
    <property type="project" value="InterPro"/>
</dbReference>
<dbReference type="Pfam" id="PF02441">
    <property type="entry name" value="Flavoprotein"/>
    <property type="match status" value="1"/>
</dbReference>
<evidence type="ECO:0000313" key="3">
    <source>
        <dbReference type="Proteomes" id="UP000629619"/>
    </source>
</evidence>
<dbReference type="Gene3D" id="3.40.50.1950">
    <property type="entry name" value="Flavin prenyltransferase-like"/>
    <property type="match status" value="1"/>
</dbReference>
<proteinExistence type="predicted"/>
<comment type="caution">
    <text evidence="2">The sequence shown here is derived from an EMBL/GenBank/DDBJ whole genome shotgun (WGS) entry which is preliminary data.</text>
</comment>
<dbReference type="InterPro" id="IPR036551">
    <property type="entry name" value="Flavin_trans-like"/>
</dbReference>
<dbReference type="SUPFAM" id="SSF52507">
    <property type="entry name" value="Homo-oligomeric flavin-containing Cys decarboxylases, HFCD"/>
    <property type="match status" value="1"/>
</dbReference>
<keyword evidence="3" id="KW-1185">Reference proteome</keyword>
<feature type="domain" description="Flavoprotein" evidence="1">
    <location>
        <begin position="49"/>
        <end position="172"/>
    </location>
</feature>
<organism evidence="2 3">
    <name type="scientific">Actinoplanes siamensis</name>
    <dbReference type="NCBI Taxonomy" id="1223317"/>
    <lineage>
        <taxon>Bacteria</taxon>
        <taxon>Bacillati</taxon>
        <taxon>Actinomycetota</taxon>
        <taxon>Actinomycetes</taxon>
        <taxon>Micromonosporales</taxon>
        <taxon>Micromonosporaceae</taxon>
        <taxon>Actinoplanes</taxon>
    </lineage>
</organism>
<name>A0A919TM00_9ACTN</name>
<dbReference type="EMBL" id="BOMW01000040">
    <property type="protein sequence ID" value="GIF06773.1"/>
    <property type="molecule type" value="Genomic_DNA"/>
</dbReference>
<gene>
    <name evidence="2" type="ORF">Asi03nite_43110</name>
</gene>
<evidence type="ECO:0000259" key="1">
    <source>
        <dbReference type="Pfam" id="PF02441"/>
    </source>
</evidence>
<dbReference type="AlphaFoldDB" id="A0A919TM00"/>
<evidence type="ECO:0000313" key="2">
    <source>
        <dbReference type="EMBL" id="GIF06773.1"/>
    </source>
</evidence>
<reference evidence="2" key="1">
    <citation type="submission" date="2021-01" db="EMBL/GenBank/DDBJ databases">
        <title>Whole genome shotgun sequence of Actinoplanes siamensis NBRC 109076.</title>
        <authorList>
            <person name="Komaki H."/>
            <person name="Tamura T."/>
        </authorList>
    </citation>
    <scope>NUCLEOTIDE SEQUENCE</scope>
    <source>
        <strain evidence="2">NBRC 109076</strain>
    </source>
</reference>
<protein>
    <recommendedName>
        <fullName evidence="1">Flavoprotein domain-containing protein</fullName>
    </recommendedName>
</protein>
<dbReference type="InterPro" id="IPR003382">
    <property type="entry name" value="Flavoprotein"/>
</dbReference>
<sequence>MRMARTGEATAGVARGVGTGCPVGAEVGGGGAVVDQNRRMSDGSRVLYIIVCAAGPAGSVGRLVGLAQNAGWAVQVVATPSALAFVDVGAIEEQTGRPVRSRYRKPSEPRSRRADAIIVAPATYNTINKFAQGIADTYALGLLAEASGLGIPVVVLPFVNSALADRVPFRRSLEQLRAEGIRILFGPGGSEPHAPGTGGDLVDTFPWHLALRATASGRRQTTHQER</sequence>